<feature type="region of interest" description="Disordered" evidence="6">
    <location>
        <begin position="1"/>
        <end position="20"/>
    </location>
</feature>
<dbReference type="PRINTS" id="PR00455">
    <property type="entry name" value="HTHTETR"/>
</dbReference>
<evidence type="ECO:0000256" key="3">
    <source>
        <dbReference type="ARBA" id="ARBA00023125"/>
    </source>
</evidence>
<dbReference type="Gene3D" id="1.10.357.10">
    <property type="entry name" value="Tetracycline Repressor, domain 2"/>
    <property type="match status" value="1"/>
</dbReference>
<organism evidence="8 9">
    <name type="scientific">Actinopolymorpha cephalotaxi</name>
    <dbReference type="NCBI Taxonomy" id="504797"/>
    <lineage>
        <taxon>Bacteria</taxon>
        <taxon>Bacillati</taxon>
        <taxon>Actinomycetota</taxon>
        <taxon>Actinomycetes</taxon>
        <taxon>Propionibacteriales</taxon>
        <taxon>Actinopolymorphaceae</taxon>
        <taxon>Actinopolymorpha</taxon>
    </lineage>
</organism>
<dbReference type="GO" id="GO:0000976">
    <property type="term" value="F:transcription cis-regulatory region binding"/>
    <property type="evidence" value="ECO:0007669"/>
    <property type="project" value="TreeGrafter"/>
</dbReference>
<dbReference type="PROSITE" id="PS50977">
    <property type="entry name" value="HTH_TETR_2"/>
    <property type="match status" value="1"/>
</dbReference>
<keyword evidence="2" id="KW-0805">Transcription regulation</keyword>
<proteinExistence type="predicted"/>
<feature type="DNA-binding region" description="H-T-H motif" evidence="5">
    <location>
        <begin position="42"/>
        <end position="61"/>
    </location>
</feature>
<dbReference type="STRING" id="504797.SAMN05421678_103225"/>
<dbReference type="Proteomes" id="UP000199052">
    <property type="component" value="Unassembled WGS sequence"/>
</dbReference>
<dbReference type="Pfam" id="PF00440">
    <property type="entry name" value="TetR_N"/>
    <property type="match status" value="1"/>
</dbReference>
<dbReference type="GO" id="GO:0003700">
    <property type="term" value="F:DNA-binding transcription factor activity"/>
    <property type="evidence" value="ECO:0007669"/>
    <property type="project" value="TreeGrafter"/>
</dbReference>
<feature type="region of interest" description="Disordered" evidence="6">
    <location>
        <begin position="87"/>
        <end position="107"/>
    </location>
</feature>
<evidence type="ECO:0000256" key="4">
    <source>
        <dbReference type="ARBA" id="ARBA00023163"/>
    </source>
</evidence>
<dbReference type="InterPro" id="IPR009057">
    <property type="entry name" value="Homeodomain-like_sf"/>
</dbReference>
<name>A0A1I2NCD8_9ACTN</name>
<dbReference type="InterPro" id="IPR036271">
    <property type="entry name" value="Tet_transcr_reg_TetR-rel_C_sf"/>
</dbReference>
<feature type="domain" description="HTH tetR-type" evidence="7">
    <location>
        <begin position="19"/>
        <end position="79"/>
    </location>
</feature>
<dbReference type="InterPro" id="IPR001647">
    <property type="entry name" value="HTH_TetR"/>
</dbReference>
<evidence type="ECO:0000313" key="9">
    <source>
        <dbReference type="Proteomes" id="UP000199052"/>
    </source>
</evidence>
<sequence length="252" mass="26992">MDFMTPTSGRDAAGTRDRGGARPRVLAALMEIIAERGLDQATIREVAAGAGVSIGTVQYYCRSKDEMLQMAFEHVCEQILGRIRQIEGSGPGAAGGPDRTRGAGQGDRQVGPVLRRALLEFLPLDDRRRAEARVYLAFAARAAVSPDLAQVQQTMMADLRAMCAAAFQLAVDRGQAHAGLVPARAAAATTVMVDGLLLHLLTDPAGMPAKTATGIVDDHLARYVTVDTRNTVNTRNTTHTKSSRITSRRKGR</sequence>
<reference evidence="8 9" key="1">
    <citation type="submission" date="2016-10" db="EMBL/GenBank/DDBJ databases">
        <authorList>
            <person name="de Groot N.N."/>
        </authorList>
    </citation>
    <scope>NUCLEOTIDE SEQUENCE [LARGE SCALE GENOMIC DNA]</scope>
    <source>
        <strain evidence="8 9">CPCC 202808</strain>
    </source>
</reference>
<keyword evidence="3 5" id="KW-0238">DNA-binding</keyword>
<dbReference type="EMBL" id="FOOI01000003">
    <property type="protein sequence ID" value="SFF99136.1"/>
    <property type="molecule type" value="Genomic_DNA"/>
</dbReference>
<dbReference type="SUPFAM" id="SSF48498">
    <property type="entry name" value="Tetracyclin repressor-like, C-terminal domain"/>
    <property type="match status" value="1"/>
</dbReference>
<dbReference type="Pfam" id="PF13977">
    <property type="entry name" value="TetR_C_6"/>
    <property type="match status" value="1"/>
</dbReference>
<dbReference type="PANTHER" id="PTHR30055">
    <property type="entry name" value="HTH-TYPE TRANSCRIPTIONAL REGULATOR RUTR"/>
    <property type="match status" value="1"/>
</dbReference>
<keyword evidence="1" id="KW-0678">Repressor</keyword>
<keyword evidence="4" id="KW-0804">Transcription</keyword>
<evidence type="ECO:0000313" key="8">
    <source>
        <dbReference type="EMBL" id="SFF99136.1"/>
    </source>
</evidence>
<evidence type="ECO:0000256" key="6">
    <source>
        <dbReference type="SAM" id="MobiDB-lite"/>
    </source>
</evidence>
<feature type="region of interest" description="Disordered" evidence="6">
    <location>
        <begin position="231"/>
        <end position="252"/>
    </location>
</feature>
<feature type="compositionally biased region" description="Low complexity" evidence="6">
    <location>
        <begin position="231"/>
        <end position="240"/>
    </location>
</feature>
<dbReference type="InterPro" id="IPR050109">
    <property type="entry name" value="HTH-type_TetR-like_transc_reg"/>
</dbReference>
<protein>
    <submittedName>
        <fullName evidence="8">DNA-binding transcriptional regulator, AcrR family</fullName>
    </submittedName>
</protein>
<dbReference type="InterPro" id="IPR039538">
    <property type="entry name" value="BetI_C"/>
</dbReference>
<evidence type="ECO:0000256" key="2">
    <source>
        <dbReference type="ARBA" id="ARBA00023015"/>
    </source>
</evidence>
<evidence type="ECO:0000259" key="7">
    <source>
        <dbReference type="PROSITE" id="PS50977"/>
    </source>
</evidence>
<evidence type="ECO:0000256" key="5">
    <source>
        <dbReference type="PROSITE-ProRule" id="PRU00335"/>
    </source>
</evidence>
<gene>
    <name evidence="8" type="ORF">SAMN05421678_103225</name>
</gene>
<evidence type="ECO:0000256" key="1">
    <source>
        <dbReference type="ARBA" id="ARBA00022491"/>
    </source>
</evidence>
<dbReference type="PANTHER" id="PTHR30055:SF234">
    <property type="entry name" value="HTH-TYPE TRANSCRIPTIONAL REGULATOR BETI"/>
    <property type="match status" value="1"/>
</dbReference>
<dbReference type="AlphaFoldDB" id="A0A1I2NCD8"/>
<accession>A0A1I2NCD8</accession>
<dbReference type="SUPFAM" id="SSF46689">
    <property type="entry name" value="Homeodomain-like"/>
    <property type="match status" value="1"/>
</dbReference>